<evidence type="ECO:0008006" key="14">
    <source>
        <dbReference type="Google" id="ProtNLM"/>
    </source>
</evidence>
<feature type="transmembrane region" description="Helical" evidence="9">
    <location>
        <begin position="412"/>
        <end position="432"/>
    </location>
</feature>
<dbReference type="Pfam" id="PF07565">
    <property type="entry name" value="Band_3_cyto"/>
    <property type="match status" value="1"/>
</dbReference>
<evidence type="ECO:0000256" key="9">
    <source>
        <dbReference type="SAM" id="Phobius"/>
    </source>
</evidence>
<dbReference type="GO" id="GO:0015701">
    <property type="term" value="P:bicarbonate transport"/>
    <property type="evidence" value="ECO:0007669"/>
    <property type="project" value="TreeGrafter"/>
</dbReference>
<proteinExistence type="inferred from homology"/>
<comment type="similarity">
    <text evidence="2">Belongs to the anion exchanger (TC 2.A.31) family.</text>
</comment>
<evidence type="ECO:0000259" key="10">
    <source>
        <dbReference type="Pfam" id="PF00955"/>
    </source>
</evidence>
<dbReference type="InterPro" id="IPR016152">
    <property type="entry name" value="PTrfase/Anion_transptr"/>
</dbReference>
<evidence type="ECO:0000256" key="5">
    <source>
        <dbReference type="ARBA" id="ARBA00022692"/>
    </source>
</evidence>
<gene>
    <name evidence="12" type="ORF">WMSIL1_LOCUS14319</name>
</gene>
<feature type="transmembrane region" description="Helical" evidence="9">
    <location>
        <begin position="635"/>
        <end position="656"/>
    </location>
</feature>
<feature type="transmembrane region" description="Helical" evidence="9">
    <location>
        <begin position="500"/>
        <end position="521"/>
    </location>
</feature>
<dbReference type="GO" id="GO:0008509">
    <property type="term" value="F:monoatomic anion transmembrane transporter activity"/>
    <property type="evidence" value="ECO:0007669"/>
    <property type="project" value="InterPro"/>
</dbReference>
<dbReference type="SUPFAM" id="SSF55804">
    <property type="entry name" value="Phoshotransferase/anion transport protein"/>
    <property type="match status" value="1"/>
</dbReference>
<dbReference type="Pfam" id="PF00955">
    <property type="entry name" value="HCO3_cotransp"/>
    <property type="match status" value="2"/>
</dbReference>
<keyword evidence="3" id="KW-0813">Transport</keyword>
<feature type="transmembrane region" description="Helical" evidence="9">
    <location>
        <begin position="732"/>
        <end position="751"/>
    </location>
</feature>
<evidence type="ECO:0000256" key="2">
    <source>
        <dbReference type="ARBA" id="ARBA00010993"/>
    </source>
</evidence>
<feature type="transmembrane region" description="Helical" evidence="9">
    <location>
        <begin position="541"/>
        <end position="560"/>
    </location>
</feature>
<sequence length="900" mass="101116">MESTAQIKPMGKVPNIYVETASLTEGEIPKEAIPVTATHPSPLQYWKEVARYVLYEEVYDDEAEVFDNAQCPAVPHHVLEKLLSILRDELEVVRSDSYEYEDLVADIVAHAKLRKYITTDRHVKKMESTLLASRWHPDISPSQNRTMTALRRRVSISLKTEEDNELTNKTLTKCLSRNCEACSIMIGQVSYLKKDLYLLVQVAANPPPKLTGLVEVDVGTRFIFLALTHKLSDQSFLFQLSRCLASILGDPRFLKCLYQSQKNEEFFKAALKSRKEMNVISTRYGDIVNKTGGIELPQTNLTEVQFDRRDLVFDVGSDDLEEEKVADFDVTVQEDKLLHCTPRAFKRFCPPFKELCQGLVELAKRMPGDYIDAFKKKNIGTVLSSILFIYFVVFAPSITFGTLMLNEVNQSYNISLNILATGVITVVFVLLAGQPLSSIGPSGPNFIIETVIAMLATKMKTDYQVFRFWIGIYIAAFGVLLISLNLSSLVIYARRSLEELFSGFISLFLILKALFSMFKVIPQNIPQPEKPEDLIKASRAAVHLFLAFCMLTFSIFINKLKGSHYFRRKMRYWLGAFNVPLGIIFVSIMAALFFSSYPVVKLNIPPAVHADPSSWVNVIDFAKINNYQSASPVTIHISAFIIGGLTSLLIFTEIALNSITALKPKAKKPSPFVIDHVLTVVVFPLTCCIVGWPFMSGVPVRTIANTMALVQVDPHPPPGKPAEIINLVEQRVSIFIAGVLVMVSVYLGDILRLIPVAALYGMFIYLGLIGLRGLDSVNTLLALMTRRKYWGRWEFLTSLPAPQLAVIVLINFTELAILVTFIVLAEFTDAGYIILLTPLVLIFSGLLREFILPKWTWLAPCLAKYDRRCLPMHPKNILKKAEIEVSTEIDKDSSLETSVF</sequence>
<keyword evidence="6 9" id="KW-1133">Transmembrane helix</keyword>
<accession>A0A564ZCK3</accession>
<evidence type="ECO:0000256" key="7">
    <source>
        <dbReference type="ARBA" id="ARBA00023065"/>
    </source>
</evidence>
<feature type="transmembrane region" description="Helical" evidence="9">
    <location>
        <begin position="382"/>
        <end position="405"/>
    </location>
</feature>
<name>A0A564ZCK3_HYMDI</name>
<dbReference type="InterPro" id="IPR003020">
    <property type="entry name" value="HCO3_transpt_euk"/>
</dbReference>
<feature type="transmembrane region" description="Helical" evidence="9">
    <location>
        <begin position="468"/>
        <end position="493"/>
    </location>
</feature>
<dbReference type="Gene3D" id="3.40.930.10">
    <property type="entry name" value="Mannitol-specific EII, Chain A"/>
    <property type="match status" value="1"/>
</dbReference>
<dbReference type="Proteomes" id="UP000321570">
    <property type="component" value="Unassembled WGS sequence"/>
</dbReference>
<evidence type="ECO:0000256" key="6">
    <source>
        <dbReference type="ARBA" id="ARBA00022989"/>
    </source>
</evidence>
<feature type="transmembrane region" description="Helical" evidence="9">
    <location>
        <begin position="804"/>
        <end position="825"/>
    </location>
</feature>
<feature type="transmembrane region" description="Helical" evidence="9">
    <location>
        <begin position="572"/>
        <end position="594"/>
    </location>
</feature>
<organism evidence="12 13">
    <name type="scientific">Hymenolepis diminuta</name>
    <name type="common">Rat tapeworm</name>
    <dbReference type="NCBI Taxonomy" id="6216"/>
    <lineage>
        <taxon>Eukaryota</taxon>
        <taxon>Metazoa</taxon>
        <taxon>Spiralia</taxon>
        <taxon>Lophotrochozoa</taxon>
        <taxon>Platyhelminthes</taxon>
        <taxon>Cestoda</taxon>
        <taxon>Eucestoda</taxon>
        <taxon>Cyclophyllidea</taxon>
        <taxon>Hymenolepididae</taxon>
        <taxon>Hymenolepis</taxon>
    </lineage>
</organism>
<evidence type="ECO:0000256" key="4">
    <source>
        <dbReference type="ARBA" id="ARBA00022475"/>
    </source>
</evidence>
<dbReference type="PANTHER" id="PTHR11453">
    <property type="entry name" value="ANION EXCHANGE PROTEIN"/>
    <property type="match status" value="1"/>
</dbReference>
<keyword evidence="8 9" id="KW-0472">Membrane</keyword>
<comment type="subcellular location">
    <subcellularLocation>
        <location evidence="1">Cell membrane</location>
        <topology evidence="1">Multi-pass membrane protein</topology>
    </subcellularLocation>
</comment>
<evidence type="ECO:0000259" key="11">
    <source>
        <dbReference type="Pfam" id="PF07565"/>
    </source>
</evidence>
<keyword evidence="7" id="KW-0406">Ion transport</keyword>
<dbReference type="GO" id="GO:0050801">
    <property type="term" value="P:monoatomic ion homeostasis"/>
    <property type="evidence" value="ECO:0007669"/>
    <property type="project" value="TreeGrafter"/>
</dbReference>
<dbReference type="GO" id="GO:0005886">
    <property type="term" value="C:plasma membrane"/>
    <property type="evidence" value="ECO:0007669"/>
    <property type="project" value="UniProtKB-SubCell"/>
</dbReference>
<keyword evidence="13" id="KW-1185">Reference proteome</keyword>
<evidence type="ECO:0000313" key="12">
    <source>
        <dbReference type="EMBL" id="VUZ56783.1"/>
    </source>
</evidence>
<evidence type="ECO:0000256" key="1">
    <source>
        <dbReference type="ARBA" id="ARBA00004651"/>
    </source>
</evidence>
<evidence type="ECO:0000256" key="3">
    <source>
        <dbReference type="ARBA" id="ARBA00022448"/>
    </source>
</evidence>
<dbReference type="InterPro" id="IPR013769">
    <property type="entry name" value="Band3_cytoplasmic_dom"/>
</dbReference>
<reference evidence="12 13" key="1">
    <citation type="submission" date="2019-07" db="EMBL/GenBank/DDBJ databases">
        <authorList>
            <person name="Jastrzebski P J."/>
            <person name="Paukszto L."/>
            <person name="Jastrzebski P J."/>
        </authorList>
    </citation>
    <scope>NUCLEOTIDE SEQUENCE [LARGE SCALE GENOMIC DNA]</scope>
    <source>
        <strain evidence="12 13">WMS-il1</strain>
    </source>
</reference>
<feature type="transmembrane region" description="Helical" evidence="9">
    <location>
        <begin position="677"/>
        <end position="695"/>
    </location>
</feature>
<feature type="domain" description="Bicarbonate transporter-like transmembrane" evidence="10">
    <location>
        <begin position="355"/>
        <end position="524"/>
    </location>
</feature>
<feature type="domain" description="Bicarbonate transporter-like transmembrane" evidence="10">
    <location>
        <begin position="542"/>
        <end position="848"/>
    </location>
</feature>
<dbReference type="GO" id="GO:0005452">
    <property type="term" value="F:solute:inorganic anion antiporter activity"/>
    <property type="evidence" value="ECO:0007669"/>
    <property type="project" value="InterPro"/>
</dbReference>
<dbReference type="PANTHER" id="PTHR11453:SF47">
    <property type="entry name" value="ANION EXCHANGE PROTEIN"/>
    <property type="match status" value="1"/>
</dbReference>
<protein>
    <recommendedName>
        <fullName evidence="14">Anion exchange protein</fullName>
    </recommendedName>
</protein>
<keyword evidence="5 9" id="KW-0812">Transmembrane</keyword>
<feature type="transmembrane region" description="Helical" evidence="9">
    <location>
        <begin position="763"/>
        <end position="784"/>
    </location>
</feature>
<dbReference type="Gene3D" id="1.10.287.570">
    <property type="entry name" value="Helical hairpin bin"/>
    <property type="match status" value="1"/>
</dbReference>
<keyword evidence="4" id="KW-1003">Cell membrane</keyword>
<feature type="transmembrane region" description="Helical" evidence="9">
    <location>
        <begin position="832"/>
        <end position="851"/>
    </location>
</feature>
<dbReference type="InterPro" id="IPR011531">
    <property type="entry name" value="HCO3_transpt-like_TM_dom"/>
</dbReference>
<evidence type="ECO:0000313" key="13">
    <source>
        <dbReference type="Proteomes" id="UP000321570"/>
    </source>
</evidence>
<feature type="domain" description="Band 3 cytoplasmic" evidence="11">
    <location>
        <begin position="124"/>
        <end position="269"/>
    </location>
</feature>
<evidence type="ECO:0000256" key="8">
    <source>
        <dbReference type="ARBA" id="ARBA00023136"/>
    </source>
</evidence>
<dbReference type="AlphaFoldDB" id="A0A564ZCK3"/>
<dbReference type="EMBL" id="CABIJS010000708">
    <property type="protein sequence ID" value="VUZ56783.1"/>
    <property type="molecule type" value="Genomic_DNA"/>
</dbReference>